<evidence type="ECO:0000313" key="3">
    <source>
        <dbReference type="Proteomes" id="UP000681720"/>
    </source>
</evidence>
<dbReference type="EMBL" id="CAJOBI010213564">
    <property type="protein sequence ID" value="CAF5024087.1"/>
    <property type="molecule type" value="Genomic_DNA"/>
</dbReference>
<evidence type="ECO:0000313" key="1">
    <source>
        <dbReference type="EMBL" id="CAF5024087.1"/>
    </source>
</evidence>
<feature type="non-terminal residue" evidence="2">
    <location>
        <position position="1"/>
    </location>
</feature>
<sequence>GASTGDIIAAELARQAADMAADAFFERFFFMANGW</sequence>
<organism evidence="2 3">
    <name type="scientific">Rotaria magnacalcarata</name>
    <dbReference type="NCBI Taxonomy" id="392030"/>
    <lineage>
        <taxon>Eukaryota</taxon>
        <taxon>Metazoa</taxon>
        <taxon>Spiralia</taxon>
        <taxon>Gnathifera</taxon>
        <taxon>Rotifera</taxon>
        <taxon>Eurotatoria</taxon>
        <taxon>Bdelloidea</taxon>
        <taxon>Philodinida</taxon>
        <taxon>Philodinidae</taxon>
        <taxon>Rotaria</taxon>
    </lineage>
</organism>
<comment type="caution">
    <text evidence="2">The sequence shown here is derived from an EMBL/GenBank/DDBJ whole genome shotgun (WGS) entry which is preliminary data.</text>
</comment>
<dbReference type="EMBL" id="CAJOBJ010223328">
    <property type="protein sequence ID" value="CAF5037949.1"/>
    <property type="molecule type" value="Genomic_DNA"/>
</dbReference>
<proteinExistence type="predicted"/>
<gene>
    <name evidence="2" type="ORF">GIL414_LOCUS59261</name>
    <name evidence="1" type="ORF">SMN809_LOCUS57781</name>
</gene>
<dbReference type="Proteomes" id="UP000681720">
    <property type="component" value="Unassembled WGS sequence"/>
</dbReference>
<dbReference type="Proteomes" id="UP000676336">
    <property type="component" value="Unassembled WGS sequence"/>
</dbReference>
<protein>
    <submittedName>
        <fullName evidence="2">Uncharacterized protein</fullName>
    </submittedName>
</protein>
<accession>A0A8S3DSE6</accession>
<dbReference type="AlphaFoldDB" id="A0A8S3DSE6"/>
<evidence type="ECO:0000313" key="2">
    <source>
        <dbReference type="EMBL" id="CAF5037949.1"/>
    </source>
</evidence>
<name>A0A8S3DSE6_9BILA</name>
<reference evidence="2" key="1">
    <citation type="submission" date="2021-02" db="EMBL/GenBank/DDBJ databases">
        <authorList>
            <person name="Nowell W R."/>
        </authorList>
    </citation>
    <scope>NUCLEOTIDE SEQUENCE</scope>
</reference>